<protein>
    <recommendedName>
        <fullName evidence="3">Retrotransposon gag domain-containing protein</fullName>
    </recommendedName>
</protein>
<accession>W4LI72</accession>
<name>W4LI72_9BACT</name>
<dbReference type="PANTHER" id="PTHR33198">
    <property type="entry name" value="ANK_REP_REGION DOMAIN-CONTAINING PROTEIN-RELATED"/>
    <property type="match status" value="1"/>
</dbReference>
<reference evidence="1 2" key="1">
    <citation type="journal article" date="2014" name="Nature">
        <title>An environmental bacterial taxon with a large and distinct metabolic repertoire.</title>
        <authorList>
            <person name="Wilson M.C."/>
            <person name="Mori T."/>
            <person name="Ruckert C."/>
            <person name="Uria A.R."/>
            <person name="Helf M.J."/>
            <person name="Takada K."/>
            <person name="Gernert C."/>
            <person name="Steffens U.A."/>
            <person name="Heycke N."/>
            <person name="Schmitt S."/>
            <person name="Rinke C."/>
            <person name="Helfrich E.J."/>
            <person name="Brachmann A.O."/>
            <person name="Gurgui C."/>
            <person name="Wakimoto T."/>
            <person name="Kracht M."/>
            <person name="Crusemann M."/>
            <person name="Hentschel U."/>
            <person name="Abe I."/>
            <person name="Matsunaga S."/>
            <person name="Kalinowski J."/>
            <person name="Takeyama H."/>
            <person name="Piel J."/>
        </authorList>
    </citation>
    <scope>NUCLEOTIDE SEQUENCE [LARGE SCALE GENOMIC DNA]</scope>
    <source>
        <strain evidence="2">TSY2</strain>
    </source>
</reference>
<organism evidence="1 2">
    <name type="scientific">Candidatus Entotheonella gemina</name>
    <dbReference type="NCBI Taxonomy" id="1429439"/>
    <lineage>
        <taxon>Bacteria</taxon>
        <taxon>Pseudomonadati</taxon>
        <taxon>Nitrospinota/Tectimicrobiota group</taxon>
        <taxon>Candidatus Tectimicrobiota</taxon>
        <taxon>Candidatus Entotheonellia</taxon>
        <taxon>Candidatus Entotheonellales</taxon>
        <taxon>Candidatus Entotheonellaceae</taxon>
        <taxon>Candidatus Entotheonella</taxon>
    </lineage>
</organism>
<dbReference type="AlphaFoldDB" id="W4LI72"/>
<sequence length="155" mass="17832">MSTYLERLELYFDANAVEASRKVAVLLTVIGSKTYDTLWSLLAPTLLRDKTFPELLVILKEHFDPKPLVIGERFHFYRRNQKANETVAEFLADLWKLNIRCEFGTFLDQALRDRFVCGVRNNAIQKKLLTVDGLTTARALEIAQGIEAAIRMQRN</sequence>
<dbReference type="PANTHER" id="PTHR33198:SF19">
    <property type="entry name" value="CCHC-TYPE DOMAIN-CONTAINING PROTEIN"/>
    <property type="match status" value="1"/>
</dbReference>
<comment type="caution">
    <text evidence="1">The sequence shown here is derived from an EMBL/GenBank/DDBJ whole genome shotgun (WGS) entry which is preliminary data.</text>
</comment>
<evidence type="ECO:0008006" key="3">
    <source>
        <dbReference type="Google" id="ProtNLM"/>
    </source>
</evidence>
<evidence type="ECO:0000313" key="2">
    <source>
        <dbReference type="Proteomes" id="UP000019140"/>
    </source>
</evidence>
<dbReference type="EMBL" id="AZHX01002036">
    <property type="protein sequence ID" value="ETW97619.1"/>
    <property type="molecule type" value="Genomic_DNA"/>
</dbReference>
<proteinExistence type="predicted"/>
<gene>
    <name evidence="1" type="ORF">ETSY2_44310</name>
</gene>
<evidence type="ECO:0000313" key="1">
    <source>
        <dbReference type="EMBL" id="ETW97619.1"/>
    </source>
</evidence>
<dbReference type="Proteomes" id="UP000019140">
    <property type="component" value="Unassembled WGS sequence"/>
</dbReference>
<keyword evidence="2" id="KW-1185">Reference proteome</keyword>
<dbReference type="HOGENOM" id="CLU_035540_3_1_7"/>